<evidence type="ECO:0000256" key="4">
    <source>
        <dbReference type="ARBA" id="ARBA00022679"/>
    </source>
</evidence>
<feature type="binding site" description="in other chain" evidence="7">
    <location>
        <begin position="111"/>
        <end position="119"/>
    </location>
    <ligand>
        <name>5-phospho-alpha-D-ribose 1-diphosphate</name>
        <dbReference type="ChEBI" id="CHEBI:58017"/>
        <note>ligand shared between dimeric partners</note>
    </ligand>
</feature>
<feature type="domain" description="Phosphoribosyltransferase" evidence="8">
    <location>
        <begin position="55"/>
        <end position="145"/>
    </location>
</feature>
<dbReference type="InterPro" id="IPR006273">
    <property type="entry name" value="Orotate_PRibTrfase_bac"/>
</dbReference>
<evidence type="ECO:0000256" key="5">
    <source>
        <dbReference type="ARBA" id="ARBA00022842"/>
    </source>
</evidence>
<dbReference type="InterPro" id="IPR023031">
    <property type="entry name" value="OPRT"/>
</dbReference>
<comment type="caution">
    <text evidence="7">Lacks conserved residue(s) required for the propagation of feature annotation.</text>
</comment>
<dbReference type="HAMAP" id="MF_01208">
    <property type="entry name" value="PyrE"/>
    <property type="match status" value="1"/>
</dbReference>
<dbReference type="AlphaFoldDB" id="A0A1H5RV25"/>
<gene>
    <name evidence="7" type="primary">pyrE</name>
    <name evidence="9" type="ORF">SAMN05660865_00202</name>
</gene>
<dbReference type="GO" id="GO:0004588">
    <property type="term" value="F:orotate phosphoribosyltransferase activity"/>
    <property type="evidence" value="ECO:0007669"/>
    <property type="project" value="UniProtKB-UniRule"/>
</dbReference>
<dbReference type="EC" id="2.4.2.10" evidence="2 7"/>
<keyword evidence="5 7" id="KW-0460">Magnesium</keyword>
<comment type="pathway">
    <text evidence="1 7">Pyrimidine metabolism; UMP biosynthesis via de novo pathway; UMP from orotate: step 1/2.</text>
</comment>
<comment type="function">
    <text evidence="7">Catalyzes the transfer of a ribosyl phosphate group from 5-phosphoribose 1-diphosphate to orotate, leading to the formation of orotidine monophosphate (OMP).</text>
</comment>
<sequence>MSILNILSETKALLEGHFLLTSGKHSDRFIMCSKLMMFPDKAEIVLREVVKKLKDVEFDIVLGPAMGGVLVAYEIARQMGKIAMFVEKENDGFVLKRGFEIKKGQKVLIAEDVVTTGKSSLATAEVVKSFQGEVVGIACIVDRSIKDLGYPIYSGVKLNIEVFDKENCPLCKNKIPLIKPKQAGGGV</sequence>
<evidence type="ECO:0000256" key="2">
    <source>
        <dbReference type="ARBA" id="ARBA00011971"/>
    </source>
</evidence>
<evidence type="ECO:0000256" key="1">
    <source>
        <dbReference type="ARBA" id="ARBA00004889"/>
    </source>
</evidence>
<evidence type="ECO:0000313" key="10">
    <source>
        <dbReference type="Proteomes" id="UP000242850"/>
    </source>
</evidence>
<dbReference type="GO" id="GO:0019856">
    <property type="term" value="P:pyrimidine nucleobase biosynthetic process"/>
    <property type="evidence" value="ECO:0007669"/>
    <property type="project" value="InterPro"/>
</dbReference>
<feature type="binding site" evidence="7">
    <location>
        <position position="143"/>
    </location>
    <ligand>
        <name>orotate</name>
        <dbReference type="ChEBI" id="CHEBI:30839"/>
    </ligand>
</feature>
<protein>
    <recommendedName>
        <fullName evidence="2 7">Orotate phosphoribosyltransferase</fullName>
        <shortName evidence="7">OPRT</shortName>
        <shortName evidence="7">OPRTase</shortName>
        <ecNumber evidence="2 7">2.4.2.10</ecNumber>
    </recommendedName>
</protein>
<dbReference type="PANTHER" id="PTHR19278:SF9">
    <property type="entry name" value="URIDINE 5'-MONOPHOSPHATE SYNTHASE"/>
    <property type="match status" value="1"/>
</dbReference>
<evidence type="ECO:0000256" key="7">
    <source>
        <dbReference type="HAMAP-Rule" id="MF_01208"/>
    </source>
</evidence>
<evidence type="ECO:0000256" key="6">
    <source>
        <dbReference type="ARBA" id="ARBA00022975"/>
    </source>
</evidence>
<dbReference type="GO" id="GO:0000287">
    <property type="term" value="F:magnesium ion binding"/>
    <property type="evidence" value="ECO:0007669"/>
    <property type="project" value="UniProtKB-UniRule"/>
</dbReference>
<dbReference type="Pfam" id="PF00156">
    <property type="entry name" value="Pribosyltran"/>
    <property type="match status" value="1"/>
</dbReference>
<organism evidence="9 10">
    <name type="scientific">Caloramator fervidus</name>
    <dbReference type="NCBI Taxonomy" id="29344"/>
    <lineage>
        <taxon>Bacteria</taxon>
        <taxon>Bacillati</taxon>
        <taxon>Bacillota</taxon>
        <taxon>Clostridia</taxon>
        <taxon>Eubacteriales</taxon>
        <taxon>Clostridiaceae</taxon>
        <taxon>Caloramator</taxon>
    </lineage>
</organism>
<comment type="subunit">
    <text evidence="7">Homodimer.</text>
</comment>
<dbReference type="UniPathway" id="UPA00070">
    <property type="reaction ID" value="UER00119"/>
</dbReference>
<keyword evidence="4 7" id="KW-0808">Transferase</keyword>
<dbReference type="NCBIfam" id="TIGR01367">
    <property type="entry name" value="pyrE_Therm"/>
    <property type="match status" value="1"/>
</dbReference>
<dbReference type="OrthoDB" id="9783570at2"/>
<comment type="similarity">
    <text evidence="7">Belongs to the purine/pyrimidine phosphoribosyltransferase family. PyrE subfamily.</text>
</comment>
<evidence type="ECO:0000259" key="8">
    <source>
        <dbReference type="Pfam" id="PF00156"/>
    </source>
</evidence>
<dbReference type="EMBL" id="FNUK01000001">
    <property type="protein sequence ID" value="SEF41467.1"/>
    <property type="molecule type" value="Genomic_DNA"/>
</dbReference>
<dbReference type="GO" id="GO:0044205">
    <property type="term" value="P:'de novo' UMP biosynthetic process"/>
    <property type="evidence" value="ECO:0007669"/>
    <property type="project" value="UniProtKB-UniRule"/>
</dbReference>
<proteinExistence type="inferred from homology"/>
<feature type="binding site" evidence="7">
    <location>
        <position position="115"/>
    </location>
    <ligand>
        <name>orotate</name>
        <dbReference type="ChEBI" id="CHEBI:30839"/>
    </ligand>
</feature>
<dbReference type="CDD" id="cd06223">
    <property type="entry name" value="PRTases_typeI"/>
    <property type="match status" value="1"/>
</dbReference>
<comment type="catalytic activity">
    <reaction evidence="7">
        <text>orotidine 5'-phosphate + diphosphate = orotate + 5-phospho-alpha-D-ribose 1-diphosphate</text>
        <dbReference type="Rhea" id="RHEA:10380"/>
        <dbReference type="ChEBI" id="CHEBI:30839"/>
        <dbReference type="ChEBI" id="CHEBI:33019"/>
        <dbReference type="ChEBI" id="CHEBI:57538"/>
        <dbReference type="ChEBI" id="CHEBI:58017"/>
        <dbReference type="EC" id="2.4.2.10"/>
    </reaction>
</comment>
<evidence type="ECO:0000313" key="9">
    <source>
        <dbReference type="EMBL" id="SEF41467.1"/>
    </source>
</evidence>
<dbReference type="PANTHER" id="PTHR19278">
    <property type="entry name" value="OROTATE PHOSPHORIBOSYLTRANSFERASE"/>
    <property type="match status" value="1"/>
</dbReference>
<dbReference type="RefSeq" id="WP_103895222.1">
    <property type="nucleotide sequence ID" value="NZ_FNUK01000001.1"/>
</dbReference>
<accession>A0A1H5RV25</accession>
<name>A0A1H5RV25_9CLOT</name>
<keyword evidence="3 7" id="KW-0328">Glycosyltransferase</keyword>
<reference evidence="10" key="1">
    <citation type="submission" date="2016-10" db="EMBL/GenBank/DDBJ databases">
        <authorList>
            <person name="Varghese N."/>
            <person name="Submissions S."/>
        </authorList>
    </citation>
    <scope>NUCLEOTIDE SEQUENCE [LARGE SCALE GENOMIC DNA]</scope>
    <source>
        <strain evidence="10">DSM 5463</strain>
    </source>
</reference>
<dbReference type="InterPro" id="IPR000836">
    <property type="entry name" value="PRTase_dom"/>
</dbReference>
<feature type="binding site" description="in other chain" evidence="7">
    <location>
        <position position="88"/>
    </location>
    <ligand>
        <name>5-phospho-alpha-D-ribose 1-diphosphate</name>
        <dbReference type="ChEBI" id="CHEBI:58017"/>
        <note>ligand shared between dimeric partners</note>
    </ligand>
</feature>
<keyword evidence="6 7" id="KW-0665">Pyrimidine biosynthesis</keyword>
<dbReference type="InterPro" id="IPR029057">
    <property type="entry name" value="PRTase-like"/>
</dbReference>
<dbReference type="SUPFAM" id="SSF53271">
    <property type="entry name" value="PRTase-like"/>
    <property type="match status" value="1"/>
</dbReference>
<keyword evidence="10" id="KW-1185">Reference proteome</keyword>
<dbReference type="Gene3D" id="3.40.50.2020">
    <property type="match status" value="1"/>
</dbReference>
<comment type="cofactor">
    <cofactor evidence="7">
        <name>Mg(2+)</name>
        <dbReference type="ChEBI" id="CHEBI:18420"/>
    </cofactor>
</comment>
<evidence type="ECO:0000256" key="3">
    <source>
        <dbReference type="ARBA" id="ARBA00022676"/>
    </source>
</evidence>
<dbReference type="Proteomes" id="UP000242850">
    <property type="component" value="Unassembled WGS sequence"/>
</dbReference>